<evidence type="ECO:0000313" key="2">
    <source>
        <dbReference type="Proteomes" id="UP000814033"/>
    </source>
</evidence>
<reference evidence="1" key="1">
    <citation type="submission" date="2021-02" db="EMBL/GenBank/DDBJ databases">
        <authorList>
            <consortium name="DOE Joint Genome Institute"/>
            <person name="Ahrendt S."/>
            <person name="Looney B.P."/>
            <person name="Miyauchi S."/>
            <person name="Morin E."/>
            <person name="Drula E."/>
            <person name="Courty P.E."/>
            <person name="Chicoki N."/>
            <person name="Fauchery L."/>
            <person name="Kohler A."/>
            <person name="Kuo A."/>
            <person name="Labutti K."/>
            <person name="Pangilinan J."/>
            <person name="Lipzen A."/>
            <person name="Riley R."/>
            <person name="Andreopoulos W."/>
            <person name="He G."/>
            <person name="Johnson J."/>
            <person name="Barry K.W."/>
            <person name="Grigoriev I.V."/>
            <person name="Nagy L."/>
            <person name="Hibbett D."/>
            <person name="Henrissat B."/>
            <person name="Matheny P.B."/>
            <person name="Labbe J."/>
            <person name="Martin F."/>
        </authorList>
    </citation>
    <scope>NUCLEOTIDE SEQUENCE</scope>
    <source>
        <strain evidence="1">FP105234-sp</strain>
    </source>
</reference>
<proteinExistence type="predicted"/>
<dbReference type="Proteomes" id="UP000814033">
    <property type="component" value="Unassembled WGS sequence"/>
</dbReference>
<dbReference type="EMBL" id="MU275913">
    <property type="protein sequence ID" value="KAI0046956.1"/>
    <property type="molecule type" value="Genomic_DNA"/>
</dbReference>
<organism evidence="1 2">
    <name type="scientific">Auriscalpium vulgare</name>
    <dbReference type="NCBI Taxonomy" id="40419"/>
    <lineage>
        <taxon>Eukaryota</taxon>
        <taxon>Fungi</taxon>
        <taxon>Dikarya</taxon>
        <taxon>Basidiomycota</taxon>
        <taxon>Agaricomycotina</taxon>
        <taxon>Agaricomycetes</taxon>
        <taxon>Russulales</taxon>
        <taxon>Auriscalpiaceae</taxon>
        <taxon>Auriscalpium</taxon>
    </lineage>
</organism>
<accession>A0ACB8RT74</accession>
<comment type="caution">
    <text evidence="1">The sequence shown here is derived from an EMBL/GenBank/DDBJ whole genome shotgun (WGS) entry which is preliminary data.</text>
</comment>
<reference evidence="1" key="2">
    <citation type="journal article" date="2022" name="New Phytol.">
        <title>Evolutionary transition to the ectomycorrhizal habit in the genomes of a hyperdiverse lineage of mushroom-forming fungi.</title>
        <authorList>
            <person name="Looney B."/>
            <person name="Miyauchi S."/>
            <person name="Morin E."/>
            <person name="Drula E."/>
            <person name="Courty P.E."/>
            <person name="Kohler A."/>
            <person name="Kuo A."/>
            <person name="LaButti K."/>
            <person name="Pangilinan J."/>
            <person name="Lipzen A."/>
            <person name="Riley R."/>
            <person name="Andreopoulos W."/>
            <person name="He G."/>
            <person name="Johnson J."/>
            <person name="Nolan M."/>
            <person name="Tritt A."/>
            <person name="Barry K.W."/>
            <person name="Grigoriev I.V."/>
            <person name="Nagy L.G."/>
            <person name="Hibbett D."/>
            <person name="Henrissat B."/>
            <person name="Matheny P.B."/>
            <person name="Labbe J."/>
            <person name="Martin F.M."/>
        </authorList>
    </citation>
    <scope>NUCLEOTIDE SEQUENCE</scope>
    <source>
        <strain evidence="1">FP105234-sp</strain>
    </source>
</reference>
<sequence>MPVLPHDIHMSVIEAVYRSSQSHFIDYTTLRACALVCRAWAPIAQRLLFRRGLQHWDYWYPEDRAPQLFLDALAQNPSLGAHVRSLTFFVVSRARSPLPTVEGFIAVLQRCPNLARLTFRADREFAVKELERIRDLKLNVKVLLSAVWTGRANMQLLALWSGSIRYTSVCVTHEKPLEAGPPPPLLQGEVPITLHGIDIQKNLGLRMIDVLFPSLDHRAPELRYLKADGLCAASLDQIDVIATNATFFRTVVGVNHLPEGVFALMTGLEEVILLQTPRPTLKLPRSIRHLGLHPTSGDHMMHCEVERIFDFMRNLPELQLVSLTRLVEQWTIDLFRDTCAEMGIDLIVYEDWQSFHRPEYVDWIG</sequence>
<name>A0ACB8RT74_9AGAM</name>
<keyword evidence="2" id="KW-1185">Reference proteome</keyword>
<evidence type="ECO:0000313" key="1">
    <source>
        <dbReference type="EMBL" id="KAI0046956.1"/>
    </source>
</evidence>
<gene>
    <name evidence="1" type="ORF">FA95DRAFT_1291786</name>
</gene>
<protein>
    <submittedName>
        <fullName evidence="1">Uncharacterized protein</fullName>
    </submittedName>
</protein>